<dbReference type="Proteomes" id="UP000002640">
    <property type="component" value="Unassembled WGS sequence"/>
</dbReference>
<feature type="compositionally biased region" description="Low complexity" evidence="1">
    <location>
        <begin position="306"/>
        <end position="325"/>
    </location>
</feature>
<accession>G5A2L6</accession>
<dbReference type="AlphaFoldDB" id="G5A2L6"/>
<keyword evidence="3" id="KW-1185">Reference proteome</keyword>
<evidence type="ECO:0000256" key="1">
    <source>
        <dbReference type="SAM" id="MobiDB-lite"/>
    </source>
</evidence>
<dbReference type="InParanoid" id="G5A2L6"/>
<evidence type="ECO:0000313" key="3">
    <source>
        <dbReference type="Proteomes" id="UP000002640"/>
    </source>
</evidence>
<organism evidence="2 3">
    <name type="scientific">Phytophthora sojae (strain P6497)</name>
    <name type="common">Soybean stem and root rot agent</name>
    <name type="synonym">Phytophthora megasperma f. sp. glycines</name>
    <dbReference type="NCBI Taxonomy" id="1094619"/>
    <lineage>
        <taxon>Eukaryota</taxon>
        <taxon>Sar</taxon>
        <taxon>Stramenopiles</taxon>
        <taxon>Oomycota</taxon>
        <taxon>Peronosporomycetes</taxon>
        <taxon>Peronosporales</taxon>
        <taxon>Peronosporaceae</taxon>
        <taxon>Phytophthora</taxon>
    </lineage>
</organism>
<feature type="compositionally biased region" description="Polar residues" evidence="1">
    <location>
        <begin position="280"/>
        <end position="293"/>
    </location>
</feature>
<feature type="region of interest" description="Disordered" evidence="1">
    <location>
        <begin position="105"/>
        <end position="125"/>
    </location>
</feature>
<proteinExistence type="predicted"/>
<dbReference type="EMBL" id="JH159159">
    <property type="protein sequence ID" value="EGZ09906.1"/>
    <property type="molecule type" value="Genomic_DNA"/>
</dbReference>
<sequence>MSPTQASTSDDQPLLNSANYIIWKPRVIATLDGKHLLGFVMKPNYEGLSDTEDDDVVMELPEEDEDEAEFNPDRAELDSAGSALPDDAANDVSIGLPQILSFTEQKEEDARRAASKRRPKPNKRELRRPTAYEIFATIRERYEDKSLHGDPYYIQSFLMKLKYKEGTDLTLFFLKLEQTLHACSVSTNSSLSDEQQSIYLYLAMPTSWRNDLQIWKGTRKFIPVLKLLYKLPKRIPTCRLPSSRQTTGVTIVRARTTCRVLQRDLLAGRVKGGTVPPENFSVNVPNRGPTNSHPRGAHPNSRPKNGFRNNSNNRGYNRNNNSAGRKLQFDDTVEPFDRFGNSVSVDRESVDFQQRKNNKQTDYGIIAVTGPLVEHVSLAASVATPDLTWIVDSGSIRLLMEDTKGATRTVDLANVLYAPKLKFNLLSVPNAVRNDFKIVFDPKKCTLYYANRYKFFARLATSADLYQFKAVPATSTSPQPAEAHLAATAGSVSTQLGPCEETKQRVLRAPLLSQNDSSWCSITIQSITRQLSMMAGVAMTRMKALRVFGRPTRTLYSPMYTRSWWRYQWRRMVV</sequence>
<evidence type="ECO:0000313" key="2">
    <source>
        <dbReference type="EMBL" id="EGZ09906.1"/>
    </source>
</evidence>
<gene>
    <name evidence="2" type="ORF">PHYSODRAFT_338620</name>
</gene>
<dbReference type="RefSeq" id="XP_009534767.1">
    <property type="nucleotide sequence ID" value="XM_009536472.1"/>
</dbReference>
<evidence type="ECO:0008006" key="4">
    <source>
        <dbReference type="Google" id="ProtNLM"/>
    </source>
</evidence>
<dbReference type="GeneID" id="20647603"/>
<dbReference type="KEGG" id="psoj:PHYSODRAFT_338620"/>
<name>G5A2L6_PHYSP</name>
<protein>
    <recommendedName>
        <fullName evidence="4">Retrotransposon Copia-like N-terminal domain-containing protein</fullName>
    </recommendedName>
</protein>
<feature type="region of interest" description="Disordered" evidence="1">
    <location>
        <begin position="275"/>
        <end position="327"/>
    </location>
</feature>
<reference evidence="2 3" key="1">
    <citation type="journal article" date="2006" name="Science">
        <title>Phytophthora genome sequences uncover evolutionary origins and mechanisms of pathogenesis.</title>
        <authorList>
            <person name="Tyler B.M."/>
            <person name="Tripathy S."/>
            <person name="Zhang X."/>
            <person name="Dehal P."/>
            <person name="Jiang R.H."/>
            <person name="Aerts A."/>
            <person name="Arredondo F.D."/>
            <person name="Baxter L."/>
            <person name="Bensasson D."/>
            <person name="Beynon J.L."/>
            <person name="Chapman J."/>
            <person name="Damasceno C.M."/>
            <person name="Dorrance A.E."/>
            <person name="Dou D."/>
            <person name="Dickerman A.W."/>
            <person name="Dubchak I.L."/>
            <person name="Garbelotto M."/>
            <person name="Gijzen M."/>
            <person name="Gordon S.G."/>
            <person name="Govers F."/>
            <person name="Grunwald N.J."/>
            <person name="Huang W."/>
            <person name="Ivors K.L."/>
            <person name="Jones R.W."/>
            <person name="Kamoun S."/>
            <person name="Krampis K."/>
            <person name="Lamour K.H."/>
            <person name="Lee M.K."/>
            <person name="McDonald W.H."/>
            <person name="Medina M."/>
            <person name="Meijer H.J."/>
            <person name="Nordberg E.K."/>
            <person name="Maclean D.J."/>
            <person name="Ospina-Giraldo M.D."/>
            <person name="Morris P.F."/>
            <person name="Phuntumart V."/>
            <person name="Putnam N.H."/>
            <person name="Rash S."/>
            <person name="Rose J.K."/>
            <person name="Sakihama Y."/>
            <person name="Salamov A.A."/>
            <person name="Savidor A."/>
            <person name="Scheuring C.F."/>
            <person name="Smith B.M."/>
            <person name="Sobral B.W."/>
            <person name="Terry A."/>
            <person name="Torto-Alalibo T.A."/>
            <person name="Win J."/>
            <person name="Xu Z."/>
            <person name="Zhang H."/>
            <person name="Grigoriev I.V."/>
            <person name="Rokhsar D.S."/>
            <person name="Boore J.L."/>
        </authorList>
    </citation>
    <scope>NUCLEOTIDE SEQUENCE [LARGE SCALE GENOMIC DNA]</scope>
    <source>
        <strain evidence="2 3">P6497</strain>
    </source>
</reference>